<dbReference type="InterPro" id="IPR012341">
    <property type="entry name" value="6hp_glycosidase-like_sf"/>
</dbReference>
<reference evidence="2" key="1">
    <citation type="submission" date="2021-01" db="EMBL/GenBank/DDBJ databases">
        <authorList>
            <person name="Corre E."/>
            <person name="Pelletier E."/>
            <person name="Niang G."/>
            <person name="Scheremetjew M."/>
            <person name="Finn R."/>
            <person name="Kale V."/>
            <person name="Holt S."/>
            <person name="Cochrane G."/>
            <person name="Meng A."/>
            <person name="Brown T."/>
            <person name="Cohen L."/>
        </authorList>
    </citation>
    <scope>NUCLEOTIDE SEQUENCE</scope>
    <source>
        <strain evidence="2">308</strain>
    </source>
</reference>
<gene>
    <name evidence="2" type="ORF">CHYS00102_LOCUS7533</name>
</gene>
<sequence length="503" mass="55109">MRDFQKTVKERDYALPDLGGSLGKNWNMLIDTSYKFLETTQCPDTGLVPNWALVTEESNKKLDKYPGAFSGSGTPQYEFGAEASRTLWRVTFDAVVYPEEGGKKAGDFLSPLHSMMVQHFDPSPNNAWEYFKAGMLQDCDNNPGHVNAVFGSWQWNYFISAPVYSTLASTLSESLFALKSFDQQDMVDAACGRLQDTANKSYYPLSWAVLGTMTLNGDLARVGALLGTRAPTTQAPAGTPTARPIKVPTEAPASSPVKTPTKAPVGGPVKVPTKAPVGGPGCCSQNFKECVSWCGTSRDECLSCGQDVFWIKGPQTGCVARFGDCTNDVNGCCGTRLECVGDQYYRQCKVSKQTKNPTMKPTVNPSENPSAAPSEGSTVGEILYTGQMTLKDYDGLKLSKEEEDQWIQGTTQHLSTELANKNKQIGANYQSVDIAITNQKIKKKDLLITATYQLYYEGEPDLDELKKTMLKSIKSKKLSKKYIKILNNTSSIFSGVSKTKLKL</sequence>
<feature type="region of interest" description="Disordered" evidence="1">
    <location>
        <begin position="355"/>
        <end position="377"/>
    </location>
</feature>
<organism evidence="2">
    <name type="scientific">Corethron hystrix</name>
    <dbReference type="NCBI Taxonomy" id="216773"/>
    <lineage>
        <taxon>Eukaryota</taxon>
        <taxon>Sar</taxon>
        <taxon>Stramenopiles</taxon>
        <taxon>Ochrophyta</taxon>
        <taxon>Bacillariophyta</taxon>
        <taxon>Coscinodiscophyceae</taxon>
        <taxon>Corethrophycidae</taxon>
        <taxon>Corethrales</taxon>
        <taxon>Corethraceae</taxon>
        <taxon>Corethron</taxon>
    </lineage>
</organism>
<dbReference type="Gene3D" id="1.50.10.10">
    <property type="match status" value="1"/>
</dbReference>
<evidence type="ECO:0000313" key="2">
    <source>
        <dbReference type="EMBL" id="CAD8880348.1"/>
    </source>
</evidence>
<feature type="compositionally biased region" description="Low complexity" evidence="1">
    <location>
        <begin position="231"/>
        <end position="244"/>
    </location>
</feature>
<dbReference type="GO" id="GO:0005975">
    <property type="term" value="P:carbohydrate metabolic process"/>
    <property type="evidence" value="ECO:0007669"/>
    <property type="project" value="InterPro"/>
</dbReference>
<dbReference type="InterPro" id="IPR008928">
    <property type="entry name" value="6-hairpin_glycosidase_sf"/>
</dbReference>
<proteinExistence type="predicted"/>
<name>A0A7S1BAJ5_9STRA</name>
<dbReference type="EMBL" id="HBFR01010392">
    <property type="protein sequence ID" value="CAD8880348.1"/>
    <property type="molecule type" value="Transcribed_RNA"/>
</dbReference>
<dbReference type="AlphaFoldDB" id="A0A7S1BAJ5"/>
<feature type="region of interest" description="Disordered" evidence="1">
    <location>
        <begin position="231"/>
        <end position="269"/>
    </location>
</feature>
<protein>
    <submittedName>
        <fullName evidence="2">Uncharacterized protein</fullName>
    </submittedName>
</protein>
<dbReference type="SUPFAM" id="SSF48208">
    <property type="entry name" value="Six-hairpin glycosidases"/>
    <property type="match status" value="1"/>
</dbReference>
<accession>A0A7S1BAJ5</accession>
<evidence type="ECO:0000256" key="1">
    <source>
        <dbReference type="SAM" id="MobiDB-lite"/>
    </source>
</evidence>